<dbReference type="Proteomes" id="UP000004848">
    <property type="component" value="Unassembled WGS sequence"/>
</dbReference>
<name>A0NNZ2_ROSAI</name>
<reference evidence="1 2" key="1">
    <citation type="submission" date="2006-05" db="EMBL/GenBank/DDBJ databases">
        <authorList>
            <person name="King G."/>
            <person name="Ferriera S."/>
            <person name="Johnson J."/>
            <person name="Kravitz S."/>
            <person name="Beeson K."/>
            <person name="Sutton G."/>
            <person name="Rogers Y.-H."/>
            <person name="Friedman R."/>
            <person name="Frazier M."/>
            <person name="Venter J.C."/>
        </authorList>
    </citation>
    <scope>NUCLEOTIDE SEQUENCE [LARGE SCALE GENOMIC DNA]</scope>
    <source>
        <strain evidence="2">ATCC 25650 / DSM 13394 / JCM 20685 / NBRC 16684 / NCIMB 2208 / IAM 12614 / B1</strain>
    </source>
</reference>
<comment type="caution">
    <text evidence="1">The sequence shown here is derived from an EMBL/GenBank/DDBJ whole genome shotgun (WGS) entry which is preliminary data.</text>
</comment>
<protein>
    <submittedName>
        <fullName evidence="1">Uncharacterized protein</fullName>
    </submittedName>
</protein>
<sequence>MTMTKASLFKGLAFFVKFRQVAADFNRRTNVHAHHSG</sequence>
<dbReference type="EMBL" id="AAUW01000002">
    <property type="protein sequence ID" value="EAV45873.1"/>
    <property type="molecule type" value="Genomic_DNA"/>
</dbReference>
<accession>A0NNZ2</accession>
<gene>
    <name evidence="1" type="ORF">SIAM614_24677</name>
</gene>
<dbReference type="AlphaFoldDB" id="A0NNZ2"/>
<proteinExistence type="predicted"/>
<organism evidence="1 2">
    <name type="scientific">Roseibium aggregatum (strain ATCC 25650 / DSM 13394 / JCM 20685 / NBRC 16684 / NCIMB 2208 / IAM 12614 / B1)</name>
    <name type="common">Stappia aggregata</name>
    <dbReference type="NCBI Taxonomy" id="384765"/>
    <lineage>
        <taxon>Bacteria</taxon>
        <taxon>Pseudomonadati</taxon>
        <taxon>Pseudomonadota</taxon>
        <taxon>Alphaproteobacteria</taxon>
        <taxon>Hyphomicrobiales</taxon>
        <taxon>Stappiaceae</taxon>
        <taxon>Roseibium</taxon>
    </lineage>
</organism>
<evidence type="ECO:0000313" key="1">
    <source>
        <dbReference type="EMBL" id="EAV45873.1"/>
    </source>
</evidence>
<evidence type="ECO:0000313" key="2">
    <source>
        <dbReference type="Proteomes" id="UP000004848"/>
    </source>
</evidence>